<dbReference type="RefSeq" id="WP_148981102.1">
    <property type="nucleotide sequence ID" value="NZ_CP043315.1"/>
</dbReference>
<keyword evidence="9" id="KW-0315">Glutamine amidotransferase</keyword>
<dbReference type="EC" id="6.3.4.2" evidence="3"/>
<dbReference type="Pfam" id="PF00117">
    <property type="entry name" value="GATase"/>
    <property type="match status" value="1"/>
</dbReference>
<feature type="domain" description="CTP synthase N-terminal" evidence="17">
    <location>
        <begin position="4"/>
        <end position="263"/>
    </location>
</feature>
<comment type="pathway">
    <text evidence="1">Pyrimidine metabolism; CTP biosynthesis via de novo pathway; CTP from UDP: step 2/2.</text>
</comment>
<gene>
    <name evidence="18" type="ORF">FZC35_02685</name>
</gene>
<comment type="catalytic activity">
    <reaction evidence="11">
        <text>UTP + L-glutamine + ATP + H2O = CTP + L-glutamate + ADP + phosphate + 2 H(+)</text>
        <dbReference type="Rhea" id="RHEA:26426"/>
        <dbReference type="ChEBI" id="CHEBI:15377"/>
        <dbReference type="ChEBI" id="CHEBI:15378"/>
        <dbReference type="ChEBI" id="CHEBI:29985"/>
        <dbReference type="ChEBI" id="CHEBI:30616"/>
        <dbReference type="ChEBI" id="CHEBI:37563"/>
        <dbReference type="ChEBI" id="CHEBI:43474"/>
        <dbReference type="ChEBI" id="CHEBI:46398"/>
        <dbReference type="ChEBI" id="CHEBI:58359"/>
        <dbReference type="ChEBI" id="CHEBI:456216"/>
        <dbReference type="EC" id="6.3.4.2"/>
    </reaction>
</comment>
<dbReference type="SUPFAM" id="SSF52540">
    <property type="entry name" value="P-loop containing nucleoside triphosphate hydrolases"/>
    <property type="match status" value="1"/>
</dbReference>
<evidence type="ECO:0000256" key="11">
    <source>
        <dbReference type="ARBA" id="ARBA00047781"/>
    </source>
</evidence>
<reference evidence="18 19" key="1">
    <citation type="submission" date="2019-08" db="EMBL/GenBank/DDBJ databases">
        <title>Highly reduced genomes of protist endosymbionts show evolutionary convergence.</title>
        <authorList>
            <person name="George E."/>
            <person name="Husnik F."/>
            <person name="Tashyreva D."/>
            <person name="Prokopchuk G."/>
            <person name="Horak A."/>
            <person name="Kwong W.K."/>
            <person name="Lukes J."/>
            <person name="Keeling P.J."/>
        </authorList>
    </citation>
    <scope>NUCLEOTIDE SEQUENCE [LARGE SCALE GENOMIC DNA]</scope>
    <source>
        <strain evidence="18">1605</strain>
    </source>
</reference>
<evidence type="ECO:0000256" key="1">
    <source>
        <dbReference type="ARBA" id="ARBA00005171"/>
    </source>
</evidence>
<evidence type="ECO:0000256" key="2">
    <source>
        <dbReference type="ARBA" id="ARBA00007533"/>
    </source>
</evidence>
<evidence type="ECO:0000313" key="19">
    <source>
        <dbReference type="Proteomes" id="UP000325155"/>
    </source>
</evidence>
<evidence type="ECO:0000256" key="5">
    <source>
        <dbReference type="ARBA" id="ARBA00022723"/>
    </source>
</evidence>
<dbReference type="CDD" id="cd01746">
    <property type="entry name" value="GATase1_CTP_Synthase"/>
    <property type="match status" value="1"/>
</dbReference>
<dbReference type="EMBL" id="CP043315">
    <property type="protein sequence ID" value="QEK38255.1"/>
    <property type="molecule type" value="Genomic_DNA"/>
</dbReference>
<dbReference type="InterPro" id="IPR033828">
    <property type="entry name" value="GATase1_CTP_Synthase"/>
</dbReference>
<dbReference type="Gene3D" id="3.40.50.880">
    <property type="match status" value="1"/>
</dbReference>
<comment type="similarity">
    <text evidence="2">Belongs to the CTP synthase family.</text>
</comment>
<keyword evidence="10" id="KW-0665">Pyrimidine biosynthesis</keyword>
<dbReference type="SUPFAM" id="SSF52317">
    <property type="entry name" value="Class I glutamine amidotransferase-like"/>
    <property type="match status" value="1"/>
</dbReference>
<keyword evidence="6" id="KW-0547">Nucleotide-binding</keyword>
<dbReference type="GO" id="GO:0046872">
    <property type="term" value="F:metal ion binding"/>
    <property type="evidence" value="ECO:0007669"/>
    <property type="project" value="UniProtKB-KW"/>
</dbReference>
<dbReference type="NCBIfam" id="TIGR00337">
    <property type="entry name" value="PyrG"/>
    <property type="match status" value="1"/>
</dbReference>
<dbReference type="InterPro" id="IPR027417">
    <property type="entry name" value="P-loop_NTPase"/>
</dbReference>
<dbReference type="GO" id="GO:0044210">
    <property type="term" value="P:'de novo' CTP biosynthetic process"/>
    <property type="evidence" value="ECO:0007669"/>
    <property type="project" value="UniProtKB-UniPathway"/>
</dbReference>
<name>A0A5C0UDW1_9PROT</name>
<dbReference type="GO" id="GO:0019856">
    <property type="term" value="P:pyrimidine nucleobase biosynthetic process"/>
    <property type="evidence" value="ECO:0007669"/>
    <property type="project" value="TreeGrafter"/>
</dbReference>
<evidence type="ECO:0000256" key="6">
    <source>
        <dbReference type="ARBA" id="ARBA00022741"/>
    </source>
</evidence>
<evidence type="ECO:0000259" key="17">
    <source>
        <dbReference type="Pfam" id="PF06418"/>
    </source>
</evidence>
<dbReference type="Gene3D" id="3.40.50.300">
    <property type="entry name" value="P-loop containing nucleotide triphosphate hydrolases"/>
    <property type="match status" value="1"/>
</dbReference>
<keyword evidence="15" id="KW-1133">Transmembrane helix</keyword>
<dbReference type="AlphaFoldDB" id="A0A5C0UDW1"/>
<dbReference type="GO" id="GO:0003883">
    <property type="term" value="F:CTP synthase activity"/>
    <property type="evidence" value="ECO:0007669"/>
    <property type="project" value="UniProtKB-EC"/>
</dbReference>
<dbReference type="Pfam" id="PF06418">
    <property type="entry name" value="CTP_synth_N"/>
    <property type="match status" value="1"/>
</dbReference>
<keyword evidence="15" id="KW-0472">Membrane</keyword>
<dbReference type="OrthoDB" id="9801107at2"/>
<dbReference type="FunFam" id="3.40.50.300:FF:000009">
    <property type="entry name" value="CTP synthase"/>
    <property type="match status" value="1"/>
</dbReference>
<sequence length="525" mass="59653">MSLKIIFITGGVMSGLGKGVTASMTALLLKKRGFKVRMRKLEPYLNVDAGTLSPDQHGEVFVTEDGTETDMDIGNYERFAGVTCTKDDYITSGKIFSEVIQGERRGDYLGETVQIIPHVTNMIMERITSNIDEDTDFLICEIGGTVGDIEGLSFLESIRQKSRSCDVMYLHIGLMPFLKKSEEFKTKPIQHSVSELQKFGIKPDIILCRSTKYYGDLSWKKKIAMFANLDEEMVFPAWDQESLYDVLEQYYEDGLDAKICKFFKQKMTKHLTKQEIGMPSFHYEKNIRVALITKYNKINDSYCSVIEAVKHAAMYNRCKADVVAINSDCLATEELKEFDCIIVPGGFGGRGTEGKINALQFARENDIPCLGICLGMQLMVIEGLRNVVNIDSNSSEFCKNIENPAIGLIDECMENVKGGTMRLGQYPCKMSGKMQEMYKDRLQDGIVSERHRHRYEVNHLHYREALEKVFNLSAWSPDNILLEGFEIKDHSFYVGVQFHPEFQTYLNNPHPLFDNLIKAGLNKQN</sequence>
<dbReference type="Proteomes" id="UP000325155">
    <property type="component" value="Chromosome"/>
</dbReference>
<evidence type="ECO:0000256" key="3">
    <source>
        <dbReference type="ARBA" id="ARBA00012291"/>
    </source>
</evidence>
<keyword evidence="7" id="KW-0067">ATP-binding</keyword>
<keyword evidence="15" id="KW-0812">Transmembrane</keyword>
<dbReference type="InterPro" id="IPR029062">
    <property type="entry name" value="Class_I_gatase-like"/>
</dbReference>
<dbReference type="InterPro" id="IPR017456">
    <property type="entry name" value="CTP_synthase_N"/>
</dbReference>
<protein>
    <recommendedName>
        <fullName evidence="3">CTP synthase (glutamine hydrolyzing)</fullName>
        <ecNumber evidence="3">6.3.4.2</ecNumber>
    </recommendedName>
    <alternativeName>
        <fullName evidence="13">Cytidine 5'-triphosphate synthase</fullName>
    </alternativeName>
    <alternativeName>
        <fullName evidence="14">Cytidine triphosphate synthetase</fullName>
    </alternativeName>
    <alternativeName>
        <fullName evidence="12">UTP--ammonia ligase</fullName>
    </alternativeName>
</protein>
<dbReference type="PANTHER" id="PTHR11550">
    <property type="entry name" value="CTP SYNTHASE"/>
    <property type="match status" value="1"/>
</dbReference>
<dbReference type="GO" id="GO:0042802">
    <property type="term" value="F:identical protein binding"/>
    <property type="evidence" value="ECO:0007669"/>
    <property type="project" value="TreeGrafter"/>
</dbReference>
<dbReference type="PROSITE" id="PS51273">
    <property type="entry name" value="GATASE_TYPE_1"/>
    <property type="match status" value="1"/>
</dbReference>
<evidence type="ECO:0000256" key="13">
    <source>
        <dbReference type="ARBA" id="ARBA00079941"/>
    </source>
</evidence>
<evidence type="ECO:0000256" key="8">
    <source>
        <dbReference type="ARBA" id="ARBA00022842"/>
    </source>
</evidence>
<feature type="transmembrane region" description="Helical" evidence="15">
    <location>
        <begin position="6"/>
        <end position="29"/>
    </location>
</feature>
<keyword evidence="5" id="KW-0479">Metal-binding</keyword>
<feature type="domain" description="Glutamine amidotransferase" evidence="16">
    <location>
        <begin position="299"/>
        <end position="518"/>
    </location>
</feature>
<dbReference type="GO" id="GO:0005829">
    <property type="term" value="C:cytosol"/>
    <property type="evidence" value="ECO:0007669"/>
    <property type="project" value="TreeGrafter"/>
</dbReference>
<dbReference type="InterPro" id="IPR004468">
    <property type="entry name" value="CTP_synthase"/>
</dbReference>
<evidence type="ECO:0000256" key="7">
    <source>
        <dbReference type="ARBA" id="ARBA00022840"/>
    </source>
</evidence>
<keyword evidence="8" id="KW-0460">Magnesium</keyword>
<organism evidence="18 19">
    <name type="scientific">Candidatus Cytomitobacter indipagum</name>
    <dbReference type="NCBI Taxonomy" id="2601575"/>
    <lineage>
        <taxon>Bacteria</taxon>
        <taxon>Pseudomonadati</taxon>
        <taxon>Pseudomonadota</taxon>
        <taxon>Alphaproteobacteria</taxon>
        <taxon>Holosporales</taxon>
        <taxon>Holosporaceae</taxon>
        <taxon>Candidatus Cytomitobacter</taxon>
    </lineage>
</organism>
<evidence type="ECO:0000256" key="15">
    <source>
        <dbReference type="SAM" id="Phobius"/>
    </source>
</evidence>
<accession>A0A5C0UDW1</accession>
<evidence type="ECO:0000313" key="18">
    <source>
        <dbReference type="EMBL" id="QEK38255.1"/>
    </source>
</evidence>
<dbReference type="PANTHER" id="PTHR11550:SF0">
    <property type="entry name" value="CTP SYNTHASE-RELATED"/>
    <property type="match status" value="1"/>
</dbReference>
<proteinExistence type="inferred from homology"/>
<dbReference type="KEGG" id="cip:FZC35_02685"/>
<evidence type="ECO:0000256" key="14">
    <source>
        <dbReference type="ARBA" id="ARBA00083191"/>
    </source>
</evidence>
<dbReference type="InterPro" id="IPR017926">
    <property type="entry name" value="GATASE"/>
</dbReference>
<evidence type="ECO:0000256" key="10">
    <source>
        <dbReference type="ARBA" id="ARBA00022975"/>
    </source>
</evidence>
<keyword evidence="19" id="KW-1185">Reference proteome</keyword>
<dbReference type="NCBIfam" id="NF003792">
    <property type="entry name" value="PRK05380.1"/>
    <property type="match status" value="1"/>
</dbReference>
<evidence type="ECO:0000259" key="16">
    <source>
        <dbReference type="Pfam" id="PF00117"/>
    </source>
</evidence>
<keyword evidence="4 18" id="KW-0436">Ligase</keyword>
<dbReference type="GO" id="GO:0005524">
    <property type="term" value="F:ATP binding"/>
    <property type="evidence" value="ECO:0007669"/>
    <property type="project" value="UniProtKB-KW"/>
</dbReference>
<dbReference type="UniPathway" id="UPA00159">
    <property type="reaction ID" value="UER00277"/>
</dbReference>
<evidence type="ECO:0000256" key="12">
    <source>
        <dbReference type="ARBA" id="ARBA00075170"/>
    </source>
</evidence>
<evidence type="ECO:0000256" key="4">
    <source>
        <dbReference type="ARBA" id="ARBA00022598"/>
    </source>
</evidence>
<evidence type="ECO:0000256" key="9">
    <source>
        <dbReference type="ARBA" id="ARBA00022962"/>
    </source>
</evidence>